<proteinExistence type="predicted"/>
<sequence>MQLAAANRNHEHTVEEPGASHVVKVFESERVSLRGVHVRSNNNPVTRLLLRALIAAFSYIAEHSVLQDAENDVRTGMSSRACPSRDFASGITSDTRMKVLEATDAYKLPKPALKQALFDAFFTNLSYCYPIVDRADVESPGASVLLQQAVCLAGSMTRHPNLADSFPRAQAIYEKVKLLICVNFEPDMLAVLKTLCLLTVWSPIPSHIVSLDGPWHATGSALRLGVQMGMHRNSTYANKPDRACRRRLWWLLYASDCLQALIFGRLPVLEREDFDVTPLVEDDFQPVDLPARNFIADVRLASIMGELAAKISRHLFTAEDIMRISESLSNWMAELYPDLRLYDESGRRTAFLFPVSEIHIEYFGTVILSQAMSRPFSKQWPLSAACLVAATCIANLYEEILFRDQVSLLITMHSFWCLTAAIPLIYYKPDTPALEAQRKESLAVICSVVEQLRSRFGVAKTVAHKIERLQRERREAILQQAAAQEAGRAMSANEPQGGDAQQMAALFPQLRAWSKGDSALHNPILEGIARTYGAQEASQAQPMLQGVPEYPISVFDALGTSSFMDIFFEDVYPGQEVDFDFNNPL</sequence>
<dbReference type="EMBL" id="JANAKD010000139">
    <property type="protein sequence ID" value="KAJ3497085.1"/>
    <property type="molecule type" value="Genomic_DNA"/>
</dbReference>
<evidence type="ECO:0000313" key="1">
    <source>
        <dbReference type="EMBL" id="KAJ3497085.1"/>
    </source>
</evidence>
<accession>A0ACC1R2B0</accession>
<gene>
    <name evidence="1" type="ORF">NLG97_g2169</name>
</gene>
<organism evidence="1 2">
    <name type="scientific">Lecanicillium saksenae</name>
    <dbReference type="NCBI Taxonomy" id="468837"/>
    <lineage>
        <taxon>Eukaryota</taxon>
        <taxon>Fungi</taxon>
        <taxon>Dikarya</taxon>
        <taxon>Ascomycota</taxon>
        <taxon>Pezizomycotina</taxon>
        <taxon>Sordariomycetes</taxon>
        <taxon>Hypocreomycetidae</taxon>
        <taxon>Hypocreales</taxon>
        <taxon>Cordycipitaceae</taxon>
        <taxon>Lecanicillium</taxon>
    </lineage>
</organism>
<name>A0ACC1R2B0_9HYPO</name>
<keyword evidence="2" id="KW-1185">Reference proteome</keyword>
<dbReference type="Proteomes" id="UP001148737">
    <property type="component" value="Unassembled WGS sequence"/>
</dbReference>
<comment type="caution">
    <text evidence="1">The sequence shown here is derived from an EMBL/GenBank/DDBJ whole genome shotgun (WGS) entry which is preliminary data.</text>
</comment>
<protein>
    <submittedName>
        <fullName evidence="1">Uncharacterized protein</fullName>
    </submittedName>
</protein>
<evidence type="ECO:0000313" key="2">
    <source>
        <dbReference type="Proteomes" id="UP001148737"/>
    </source>
</evidence>
<reference evidence="1" key="1">
    <citation type="submission" date="2022-07" db="EMBL/GenBank/DDBJ databases">
        <title>Genome Sequence of Lecanicillium saksenae.</title>
        <authorList>
            <person name="Buettner E."/>
        </authorList>
    </citation>
    <scope>NUCLEOTIDE SEQUENCE</scope>
    <source>
        <strain evidence="1">VT-O1</strain>
    </source>
</reference>